<dbReference type="EMBL" id="UYWY01022849">
    <property type="protein sequence ID" value="VDM46740.1"/>
    <property type="molecule type" value="Genomic_DNA"/>
</dbReference>
<gene>
    <name evidence="1" type="ORF">TCNE_LOCUS15419</name>
</gene>
<dbReference type="Proteomes" id="UP000050794">
    <property type="component" value="Unassembled WGS sequence"/>
</dbReference>
<protein>
    <submittedName>
        <fullName evidence="3">ABC transporter ATP-binding protein</fullName>
    </submittedName>
</protein>
<dbReference type="AlphaFoldDB" id="A0A183V3U9"/>
<dbReference type="WBParaSite" id="TCNE_0001542001-mRNA-1">
    <property type="protein sequence ID" value="TCNE_0001542001-mRNA-1"/>
    <property type="gene ID" value="TCNE_0001542001"/>
</dbReference>
<proteinExistence type="predicted"/>
<sequence>MSCRRWYARPFRFPTYPPLPAVRTVPGKSFADVGLDYFGQIRVKRKSAEEMAKGGTKRRIALFRCP</sequence>
<accession>A0A183V3U9</accession>
<name>A0A183V3U9_TOXCA</name>
<evidence type="ECO:0000313" key="3">
    <source>
        <dbReference type="WBParaSite" id="TCNE_0001542001-mRNA-1"/>
    </source>
</evidence>
<evidence type="ECO:0000313" key="1">
    <source>
        <dbReference type="EMBL" id="VDM46740.1"/>
    </source>
</evidence>
<reference evidence="3" key="1">
    <citation type="submission" date="2016-06" db="UniProtKB">
        <authorList>
            <consortium name="WormBaseParasite"/>
        </authorList>
    </citation>
    <scope>IDENTIFICATION</scope>
</reference>
<keyword evidence="2" id="KW-1185">Reference proteome</keyword>
<organism evidence="2 3">
    <name type="scientific">Toxocara canis</name>
    <name type="common">Canine roundworm</name>
    <dbReference type="NCBI Taxonomy" id="6265"/>
    <lineage>
        <taxon>Eukaryota</taxon>
        <taxon>Metazoa</taxon>
        <taxon>Ecdysozoa</taxon>
        <taxon>Nematoda</taxon>
        <taxon>Chromadorea</taxon>
        <taxon>Rhabditida</taxon>
        <taxon>Spirurina</taxon>
        <taxon>Ascaridomorpha</taxon>
        <taxon>Ascaridoidea</taxon>
        <taxon>Toxocaridae</taxon>
        <taxon>Toxocara</taxon>
    </lineage>
</organism>
<evidence type="ECO:0000313" key="2">
    <source>
        <dbReference type="Proteomes" id="UP000050794"/>
    </source>
</evidence>
<reference evidence="1 2" key="2">
    <citation type="submission" date="2018-11" db="EMBL/GenBank/DDBJ databases">
        <authorList>
            <consortium name="Pathogen Informatics"/>
        </authorList>
    </citation>
    <scope>NUCLEOTIDE SEQUENCE [LARGE SCALE GENOMIC DNA]</scope>
</reference>